<dbReference type="GO" id="GO:0016020">
    <property type="term" value="C:membrane"/>
    <property type="evidence" value="ECO:0007669"/>
    <property type="project" value="GOC"/>
</dbReference>
<feature type="domain" description="Calcineurin-like phosphoesterase" evidence="6">
    <location>
        <begin position="11"/>
        <end position="210"/>
    </location>
</feature>
<dbReference type="GO" id="GO:0008758">
    <property type="term" value="F:UDP-2,3-diacylglucosamine hydrolase activity"/>
    <property type="evidence" value="ECO:0007669"/>
    <property type="project" value="TreeGrafter"/>
</dbReference>
<evidence type="ECO:0000259" key="6">
    <source>
        <dbReference type="Pfam" id="PF00149"/>
    </source>
</evidence>
<dbReference type="SUPFAM" id="SSF56300">
    <property type="entry name" value="Metallo-dependent phosphatases"/>
    <property type="match status" value="1"/>
</dbReference>
<evidence type="ECO:0000313" key="8">
    <source>
        <dbReference type="Proteomes" id="UP000237222"/>
    </source>
</evidence>
<evidence type="ECO:0000256" key="3">
    <source>
        <dbReference type="ARBA" id="ARBA00022723"/>
    </source>
</evidence>
<evidence type="ECO:0000256" key="2">
    <source>
        <dbReference type="ARBA" id="ARBA00022519"/>
    </source>
</evidence>
<keyword evidence="1" id="KW-1003">Cell membrane</keyword>
<dbReference type="EMBL" id="PQGG01000006">
    <property type="protein sequence ID" value="POP54405.1"/>
    <property type="molecule type" value="Genomic_DNA"/>
</dbReference>
<dbReference type="GO" id="GO:0009245">
    <property type="term" value="P:lipid A biosynthetic process"/>
    <property type="evidence" value="ECO:0007669"/>
    <property type="project" value="TreeGrafter"/>
</dbReference>
<dbReference type="InterPro" id="IPR029052">
    <property type="entry name" value="Metallo-depent_PP-like"/>
</dbReference>
<evidence type="ECO:0000256" key="1">
    <source>
        <dbReference type="ARBA" id="ARBA00022475"/>
    </source>
</evidence>
<dbReference type="CDD" id="cd07398">
    <property type="entry name" value="MPP_YbbF-LpxH"/>
    <property type="match status" value="1"/>
</dbReference>
<dbReference type="PANTHER" id="PTHR34990:SF2">
    <property type="entry name" value="BLL8164 PROTEIN"/>
    <property type="match status" value="1"/>
</dbReference>
<dbReference type="InterPro" id="IPR004843">
    <property type="entry name" value="Calcineurin-like_PHP"/>
</dbReference>
<protein>
    <submittedName>
        <fullName evidence="7">UDP-2,3-diacylglucosamine hydrolase</fullName>
    </submittedName>
</protein>
<proteinExistence type="predicted"/>
<evidence type="ECO:0000256" key="4">
    <source>
        <dbReference type="ARBA" id="ARBA00023136"/>
    </source>
</evidence>
<dbReference type="OrthoDB" id="9802481at2"/>
<organism evidence="7 8">
    <name type="scientific">Zhongshania marina</name>
    <dbReference type="NCBI Taxonomy" id="2304603"/>
    <lineage>
        <taxon>Bacteria</taxon>
        <taxon>Pseudomonadati</taxon>
        <taxon>Pseudomonadota</taxon>
        <taxon>Gammaproteobacteria</taxon>
        <taxon>Cellvibrionales</taxon>
        <taxon>Spongiibacteraceae</taxon>
        <taxon>Zhongshania</taxon>
    </lineage>
</organism>
<keyword evidence="4" id="KW-0472">Membrane</keyword>
<name>A0A2S4HK81_9GAMM</name>
<keyword evidence="3" id="KW-0479">Metal-binding</keyword>
<evidence type="ECO:0000313" key="7">
    <source>
        <dbReference type="EMBL" id="POP54405.1"/>
    </source>
</evidence>
<dbReference type="Pfam" id="PF00149">
    <property type="entry name" value="Metallophos"/>
    <property type="match status" value="1"/>
</dbReference>
<dbReference type="Proteomes" id="UP000237222">
    <property type="component" value="Unassembled WGS sequence"/>
</dbReference>
<accession>A0A2S4HK81</accession>
<dbReference type="PANTHER" id="PTHR34990">
    <property type="entry name" value="UDP-2,3-DIACYLGLUCOSAMINE HYDROLASE-RELATED"/>
    <property type="match status" value="1"/>
</dbReference>
<evidence type="ECO:0000256" key="5">
    <source>
        <dbReference type="ARBA" id="ARBA00023211"/>
    </source>
</evidence>
<dbReference type="Gene3D" id="3.60.21.10">
    <property type="match status" value="1"/>
</dbReference>
<dbReference type="InterPro" id="IPR043461">
    <property type="entry name" value="LpxH-like"/>
</dbReference>
<sequence>MSVETRNRYKTIWLSDIHLGFKDCRANYLLNFLNSVECETLYLVGDVVDLWALKRTFHWPANHYDVVRALFAKASEGTRVVYIPGNHDEPMRDYVGHILGPIEIKREAIHSTVDGKRLLMFHGDCLDEHIRLSKWENLIGDAAYDFLLFLNRWANFFRRRFGRNYWSLATYIKQRIPNARQVINVFEEAAVKEASRRGLDGVICGHIHQPALKKIKGLLYCNDGDWIENCTLLGETHEGNLELLQWTEHQTLLQSMAGNGGPAKADILPLRRAG</sequence>
<comment type="caution">
    <text evidence="7">The sequence shown here is derived from an EMBL/GenBank/DDBJ whole genome shotgun (WGS) entry which is preliminary data.</text>
</comment>
<keyword evidence="7" id="KW-0378">Hydrolase</keyword>
<reference evidence="7" key="1">
    <citation type="submission" date="2018-01" db="EMBL/GenBank/DDBJ databases">
        <authorList>
            <person name="Yu X.-D."/>
        </authorList>
    </citation>
    <scope>NUCLEOTIDE SEQUENCE</scope>
    <source>
        <strain evidence="7">ZX-21</strain>
    </source>
</reference>
<gene>
    <name evidence="7" type="ORF">C0068_01765</name>
</gene>
<keyword evidence="2" id="KW-0997">Cell inner membrane</keyword>
<dbReference type="GO" id="GO:0046872">
    <property type="term" value="F:metal ion binding"/>
    <property type="evidence" value="ECO:0007669"/>
    <property type="project" value="UniProtKB-KW"/>
</dbReference>
<keyword evidence="5" id="KW-0464">Manganese</keyword>
<dbReference type="AlphaFoldDB" id="A0A2S4HK81"/>